<feature type="coiled-coil region" evidence="1">
    <location>
        <begin position="258"/>
        <end position="285"/>
    </location>
</feature>
<dbReference type="NCBIfam" id="TIGR00996">
    <property type="entry name" value="Mtu_fam_mce"/>
    <property type="match status" value="1"/>
</dbReference>
<feature type="domain" description="Mce/MlaD" evidence="2">
    <location>
        <begin position="40"/>
        <end position="116"/>
    </location>
</feature>
<dbReference type="AlphaFoldDB" id="A0A7W3N4V8"/>
<dbReference type="GO" id="GO:0005576">
    <property type="term" value="C:extracellular region"/>
    <property type="evidence" value="ECO:0007669"/>
    <property type="project" value="TreeGrafter"/>
</dbReference>
<dbReference type="InterPro" id="IPR052336">
    <property type="entry name" value="MlaD_Phospholipid_Transporter"/>
</dbReference>
<dbReference type="Pfam" id="PF11887">
    <property type="entry name" value="Mce4_CUP1"/>
    <property type="match status" value="1"/>
</dbReference>
<dbReference type="PANTHER" id="PTHR33371">
    <property type="entry name" value="INTERMEMBRANE PHOSPHOLIPID TRANSPORT SYSTEM BINDING PROTEIN MLAD-RELATED"/>
    <property type="match status" value="1"/>
</dbReference>
<protein>
    <submittedName>
        <fullName evidence="4">Phospholipid/cholesterol/gamma-HCH transport system substrate-binding protein</fullName>
    </submittedName>
</protein>
<dbReference type="InterPro" id="IPR003399">
    <property type="entry name" value="Mce/MlaD"/>
</dbReference>
<dbReference type="EMBL" id="JACJII010000001">
    <property type="protein sequence ID" value="MBA9007601.1"/>
    <property type="molecule type" value="Genomic_DNA"/>
</dbReference>
<dbReference type="InterPro" id="IPR005693">
    <property type="entry name" value="Mce"/>
</dbReference>
<sequence>MAFRSLRDVNHRLVALVSVTVLGAACAFAFAVGQLHLLERGYEMSGVFTDTGGLEDGDDVRVAGVRAGRVLTVEPDFSQGHVVITWRVDAGVRLGLSTRADIQTATLLGGRYLKLSGPVPADGPFLDDLPEDRRRIPLSRTTVPFTVSDAVENATDITRRLDQKAVDQLLVSVSRIESPSAAKLREMLENFRTLAAALNESYPQIERLIEASKDVSGTLAAKEEQLKRLITHSQTLLATLVQRRQELAAAIGEGGRTVRTLARVIENHQRELDTLLRNLHLLTTRIAPNIDALNADFALLGPTFAQVANLKGNGNWIEGLLTGLGPIQPNGPISTPKDGGN</sequence>
<gene>
    <name evidence="4" type="ORF">HNR21_006483</name>
</gene>
<keyword evidence="1" id="KW-0175">Coiled coil</keyword>
<comment type="caution">
    <text evidence="4">The sequence shown here is derived from an EMBL/GenBank/DDBJ whole genome shotgun (WGS) entry which is preliminary data.</text>
</comment>
<dbReference type="Proteomes" id="UP000539313">
    <property type="component" value="Unassembled WGS sequence"/>
</dbReference>
<accession>A0A7W3N4V8</accession>
<evidence type="ECO:0000313" key="4">
    <source>
        <dbReference type="EMBL" id="MBA9007601.1"/>
    </source>
</evidence>
<evidence type="ECO:0000313" key="5">
    <source>
        <dbReference type="Proteomes" id="UP000539313"/>
    </source>
</evidence>
<name>A0A7W3N4V8_9ACTN</name>
<feature type="domain" description="Mammalian cell entry C-terminal" evidence="3">
    <location>
        <begin position="135"/>
        <end position="298"/>
    </location>
</feature>
<dbReference type="RefSeq" id="WP_182708120.1">
    <property type="nucleotide sequence ID" value="NZ_JACJII010000001.1"/>
</dbReference>
<dbReference type="InterPro" id="IPR024516">
    <property type="entry name" value="Mce_C"/>
</dbReference>
<dbReference type="PANTHER" id="PTHR33371:SF18">
    <property type="entry name" value="MCE-FAMILY PROTEIN MCE3C"/>
    <property type="match status" value="1"/>
</dbReference>
<proteinExistence type="predicted"/>
<keyword evidence="5" id="KW-1185">Reference proteome</keyword>
<reference evidence="4 5" key="1">
    <citation type="submission" date="2020-08" db="EMBL/GenBank/DDBJ databases">
        <title>Sequencing the genomes of 1000 actinobacteria strains.</title>
        <authorList>
            <person name="Klenk H.-P."/>
        </authorList>
    </citation>
    <scope>NUCLEOTIDE SEQUENCE [LARGE SCALE GENOMIC DNA]</scope>
    <source>
        <strain evidence="4 5">DSM 45823</strain>
    </source>
</reference>
<evidence type="ECO:0000256" key="1">
    <source>
        <dbReference type="SAM" id="Coils"/>
    </source>
</evidence>
<evidence type="ECO:0000259" key="3">
    <source>
        <dbReference type="Pfam" id="PF11887"/>
    </source>
</evidence>
<evidence type="ECO:0000259" key="2">
    <source>
        <dbReference type="Pfam" id="PF02470"/>
    </source>
</evidence>
<dbReference type="Pfam" id="PF02470">
    <property type="entry name" value="MlaD"/>
    <property type="match status" value="1"/>
</dbReference>
<organism evidence="4 5">
    <name type="scientific">Thermomonospora cellulosilytica</name>
    <dbReference type="NCBI Taxonomy" id="1411118"/>
    <lineage>
        <taxon>Bacteria</taxon>
        <taxon>Bacillati</taxon>
        <taxon>Actinomycetota</taxon>
        <taxon>Actinomycetes</taxon>
        <taxon>Streptosporangiales</taxon>
        <taxon>Thermomonosporaceae</taxon>
        <taxon>Thermomonospora</taxon>
    </lineage>
</organism>
<dbReference type="PROSITE" id="PS51257">
    <property type="entry name" value="PROKAR_LIPOPROTEIN"/>
    <property type="match status" value="1"/>
</dbReference>